<evidence type="ECO:0008006" key="3">
    <source>
        <dbReference type="Google" id="ProtNLM"/>
    </source>
</evidence>
<comment type="caution">
    <text evidence="1">The sequence shown here is derived from an EMBL/GenBank/DDBJ whole genome shotgun (WGS) entry which is preliminary data.</text>
</comment>
<keyword evidence="2" id="KW-1185">Reference proteome</keyword>
<dbReference type="EMBL" id="CALNXJ010000014">
    <property type="protein sequence ID" value="CAH3115003.1"/>
    <property type="molecule type" value="Genomic_DNA"/>
</dbReference>
<dbReference type="AlphaFoldDB" id="A0AAU9WF90"/>
<proteinExistence type="predicted"/>
<feature type="non-terminal residue" evidence="1">
    <location>
        <position position="74"/>
    </location>
</feature>
<gene>
    <name evidence="1" type="ORF">PMEA_00005798</name>
</gene>
<evidence type="ECO:0000313" key="1">
    <source>
        <dbReference type="EMBL" id="CAH3115003.1"/>
    </source>
</evidence>
<evidence type="ECO:0000313" key="2">
    <source>
        <dbReference type="Proteomes" id="UP001159428"/>
    </source>
</evidence>
<protein>
    <recommendedName>
        <fullName evidence="3">DDE Tnp4 domain-containing protein</fullName>
    </recommendedName>
</protein>
<reference evidence="1 2" key="1">
    <citation type="submission" date="2022-05" db="EMBL/GenBank/DDBJ databases">
        <authorList>
            <consortium name="Genoscope - CEA"/>
            <person name="William W."/>
        </authorList>
    </citation>
    <scope>NUCLEOTIDE SEQUENCE [LARGE SCALE GENOMIC DNA]</scope>
</reference>
<organism evidence="1 2">
    <name type="scientific">Pocillopora meandrina</name>
    <dbReference type="NCBI Taxonomy" id="46732"/>
    <lineage>
        <taxon>Eukaryota</taxon>
        <taxon>Metazoa</taxon>
        <taxon>Cnidaria</taxon>
        <taxon>Anthozoa</taxon>
        <taxon>Hexacorallia</taxon>
        <taxon>Scleractinia</taxon>
        <taxon>Astrocoeniina</taxon>
        <taxon>Pocilloporidae</taxon>
        <taxon>Pocillopora</taxon>
    </lineage>
</organism>
<sequence length="74" mass="8384">MGFIASNKRFIWAAVGAPGSVHDSRLLKSCDLFAEIQQGHPYNENTRDPRKRYLSERLCLARVVSERAYGMLKG</sequence>
<name>A0AAU9WF90_9CNID</name>
<accession>A0AAU9WF90</accession>
<dbReference type="Proteomes" id="UP001159428">
    <property type="component" value="Unassembled WGS sequence"/>
</dbReference>